<dbReference type="OrthoDB" id="10569891at2759"/>
<dbReference type="Proteomes" id="UP000193144">
    <property type="component" value="Unassembled WGS sequence"/>
</dbReference>
<organism evidence="1 2">
    <name type="scientific">Clohesyomyces aquaticus</name>
    <dbReference type="NCBI Taxonomy" id="1231657"/>
    <lineage>
        <taxon>Eukaryota</taxon>
        <taxon>Fungi</taxon>
        <taxon>Dikarya</taxon>
        <taxon>Ascomycota</taxon>
        <taxon>Pezizomycotina</taxon>
        <taxon>Dothideomycetes</taxon>
        <taxon>Pleosporomycetidae</taxon>
        <taxon>Pleosporales</taxon>
        <taxon>Lindgomycetaceae</taxon>
        <taxon>Clohesyomyces</taxon>
    </lineage>
</organism>
<dbReference type="AlphaFoldDB" id="A0A1Y1YB60"/>
<accession>A0A1Y1YB60</accession>
<comment type="caution">
    <text evidence="1">The sequence shown here is derived from an EMBL/GenBank/DDBJ whole genome shotgun (WGS) entry which is preliminary data.</text>
</comment>
<gene>
    <name evidence="1" type="ORF">BCR34DRAFT_579468</name>
</gene>
<reference evidence="1 2" key="1">
    <citation type="submission" date="2016-07" db="EMBL/GenBank/DDBJ databases">
        <title>Pervasive Adenine N6-methylation of Active Genes in Fungi.</title>
        <authorList>
            <consortium name="DOE Joint Genome Institute"/>
            <person name="Mondo S.J."/>
            <person name="Dannebaum R.O."/>
            <person name="Kuo R.C."/>
            <person name="Labutti K."/>
            <person name="Haridas S."/>
            <person name="Kuo A."/>
            <person name="Salamov A."/>
            <person name="Ahrendt S.R."/>
            <person name="Lipzen A."/>
            <person name="Sullivan W."/>
            <person name="Andreopoulos W.B."/>
            <person name="Clum A."/>
            <person name="Lindquist E."/>
            <person name="Daum C."/>
            <person name="Ramamoorthy G.K."/>
            <person name="Gryganskyi A."/>
            <person name="Culley D."/>
            <person name="Magnuson J.K."/>
            <person name="James T.Y."/>
            <person name="O'Malley M.A."/>
            <person name="Stajich J.E."/>
            <person name="Spatafora J.W."/>
            <person name="Visel A."/>
            <person name="Grigoriev I.V."/>
        </authorList>
    </citation>
    <scope>NUCLEOTIDE SEQUENCE [LARGE SCALE GENOMIC DNA]</scope>
    <source>
        <strain evidence="1 2">CBS 115471</strain>
    </source>
</reference>
<protein>
    <submittedName>
        <fullName evidence="1">Uncharacterized protein</fullName>
    </submittedName>
</protein>
<evidence type="ECO:0000313" key="1">
    <source>
        <dbReference type="EMBL" id="ORX95218.1"/>
    </source>
</evidence>
<proteinExistence type="predicted"/>
<name>A0A1Y1YB60_9PLEO</name>
<evidence type="ECO:0000313" key="2">
    <source>
        <dbReference type="Proteomes" id="UP000193144"/>
    </source>
</evidence>
<keyword evidence="2" id="KW-1185">Reference proteome</keyword>
<sequence>MAFLIATALAVPSPQLHSLALRLNQTILINSTLSPDQWTCNFHATVTKSCEETRPWTENPHDIGRYRRTELRIAPIWHQHDFILEPGDPHMNLDIDNGYGGTYWDIHGINSYGLRVMWRGEKITYFMLGLGQCRWSMYADWGDEHCYNGRAGCHLGDWTMGELNCGKRGYQYRTADMDCWMPC</sequence>
<dbReference type="EMBL" id="MCFA01000286">
    <property type="protein sequence ID" value="ORX95218.1"/>
    <property type="molecule type" value="Genomic_DNA"/>
</dbReference>